<dbReference type="GO" id="GO:0007059">
    <property type="term" value="P:chromosome segregation"/>
    <property type="evidence" value="ECO:0007669"/>
    <property type="project" value="UniProtKB-UniRule"/>
</dbReference>
<dbReference type="Pfam" id="PF03980">
    <property type="entry name" value="Nnf1"/>
    <property type="match status" value="1"/>
</dbReference>
<dbReference type="GO" id="GO:0000444">
    <property type="term" value="C:MIS12/MIND type complex"/>
    <property type="evidence" value="ECO:0007669"/>
    <property type="project" value="UniProtKB-UniRule"/>
</dbReference>
<keyword evidence="5 9" id="KW-0995">Kinetochore</keyword>
<proteinExistence type="predicted"/>
<gene>
    <name evidence="11" type="ordered locus">DEHA2C05346g</name>
</gene>
<dbReference type="OMA" id="SSCFPEY"/>
<dbReference type="EMBL" id="CR382135">
    <property type="protein sequence ID" value="CAG85971.2"/>
    <property type="molecule type" value="Genomic_DNA"/>
</dbReference>
<dbReference type="VEuPathDB" id="FungiDB:DEHA2C05346g"/>
<evidence type="ECO:0000256" key="3">
    <source>
        <dbReference type="ARBA" id="ARBA00022618"/>
    </source>
</evidence>
<dbReference type="GO" id="GO:0051301">
    <property type="term" value="P:cell division"/>
    <property type="evidence" value="ECO:0007669"/>
    <property type="project" value="UniProtKB-UniRule"/>
</dbReference>
<keyword evidence="6 9" id="KW-0539">Nucleus</keyword>
<dbReference type="HOGENOM" id="CLU_117280_0_0_1"/>
<dbReference type="FunCoup" id="Q6BV49">
    <property type="interactions" value="59"/>
</dbReference>
<evidence type="ECO:0000256" key="1">
    <source>
        <dbReference type="ARBA" id="ARBA00004629"/>
    </source>
</evidence>
<dbReference type="eggNOG" id="ENOG502RZTQ">
    <property type="taxonomic scope" value="Eukaryota"/>
</dbReference>
<dbReference type="InterPro" id="IPR016851">
    <property type="entry name" value="Nnf1"/>
</dbReference>
<evidence type="ECO:0000256" key="9">
    <source>
        <dbReference type="PIRNR" id="PIRNR027153"/>
    </source>
</evidence>
<dbReference type="PIRSF" id="PIRSF027153">
    <property type="entry name" value="Nnf1p"/>
    <property type="match status" value="1"/>
</dbReference>
<keyword evidence="2 9" id="KW-0158">Chromosome</keyword>
<accession>Q6BV49</accession>
<reference evidence="11 12" key="1">
    <citation type="journal article" date="2004" name="Nature">
        <title>Genome evolution in yeasts.</title>
        <authorList>
            <consortium name="Genolevures"/>
            <person name="Dujon B."/>
            <person name="Sherman D."/>
            <person name="Fischer G."/>
            <person name="Durrens P."/>
            <person name="Casaregola S."/>
            <person name="Lafontaine I."/>
            <person name="de Montigny J."/>
            <person name="Marck C."/>
            <person name="Neuveglise C."/>
            <person name="Talla E."/>
            <person name="Goffard N."/>
            <person name="Frangeul L."/>
            <person name="Aigle M."/>
            <person name="Anthouard V."/>
            <person name="Babour A."/>
            <person name="Barbe V."/>
            <person name="Barnay S."/>
            <person name="Blanchin S."/>
            <person name="Beckerich J.M."/>
            <person name="Beyne E."/>
            <person name="Bleykasten C."/>
            <person name="Boisrame A."/>
            <person name="Boyer J."/>
            <person name="Cattolico L."/>
            <person name="Confanioleri F."/>
            <person name="de Daruvar A."/>
            <person name="Despons L."/>
            <person name="Fabre E."/>
            <person name="Fairhead C."/>
            <person name="Ferry-Dumazet H."/>
            <person name="Groppi A."/>
            <person name="Hantraye F."/>
            <person name="Hennequin C."/>
            <person name="Jauniaux N."/>
            <person name="Joyet P."/>
            <person name="Kachouri R."/>
            <person name="Kerrest A."/>
            <person name="Koszul R."/>
            <person name="Lemaire M."/>
            <person name="Lesur I."/>
            <person name="Ma L."/>
            <person name="Muller H."/>
            <person name="Nicaud J.M."/>
            <person name="Nikolski M."/>
            <person name="Oztas S."/>
            <person name="Ozier-Kalogeropoulos O."/>
            <person name="Pellenz S."/>
            <person name="Potier S."/>
            <person name="Richard G.F."/>
            <person name="Straub M.L."/>
            <person name="Suleau A."/>
            <person name="Swennene D."/>
            <person name="Tekaia F."/>
            <person name="Wesolowski-Louvel M."/>
            <person name="Westhof E."/>
            <person name="Wirth B."/>
            <person name="Zeniou-Meyer M."/>
            <person name="Zivanovic I."/>
            <person name="Bolotin-Fukuhara M."/>
            <person name="Thierry A."/>
            <person name="Bouchier C."/>
            <person name="Caudron B."/>
            <person name="Scarpelli C."/>
            <person name="Gaillardin C."/>
            <person name="Weissenbach J."/>
            <person name="Wincker P."/>
            <person name="Souciet J.L."/>
        </authorList>
    </citation>
    <scope>NUCLEOTIDE SEQUENCE [LARGE SCALE GENOMIC DNA]</scope>
    <source>
        <strain evidence="12">ATCC 36239 / CBS 767 / BCRC 21394 / JCM 1990 / NBRC 0083 / IGC 2968</strain>
    </source>
</reference>
<keyword evidence="4 9" id="KW-0498">Mitosis</keyword>
<keyword evidence="7 9" id="KW-0131">Cell cycle</keyword>
<dbReference type="KEGG" id="dha:DEHA2C05346g"/>
<comment type="subcellular location">
    <subcellularLocation>
        <location evidence="1 9">Chromosome</location>
        <location evidence="1 9">Centromere</location>
        <location evidence="1 9">Kinetochore</location>
    </subcellularLocation>
    <subcellularLocation>
        <location evidence="9">Nucleus</location>
    </subcellularLocation>
    <text evidence="9">Associated with the kinetochore.</text>
</comment>
<dbReference type="RefSeq" id="XP_457920.2">
    <property type="nucleotide sequence ID" value="XM_457920.2"/>
</dbReference>
<evidence type="ECO:0000256" key="7">
    <source>
        <dbReference type="ARBA" id="ARBA00023306"/>
    </source>
</evidence>
<organism evidence="11 12">
    <name type="scientific">Debaryomyces hansenii (strain ATCC 36239 / CBS 767 / BCRC 21394 / JCM 1990 / NBRC 0083 / IGC 2968)</name>
    <name type="common">Yeast</name>
    <name type="synonym">Torulaspora hansenii</name>
    <dbReference type="NCBI Taxonomy" id="284592"/>
    <lineage>
        <taxon>Eukaryota</taxon>
        <taxon>Fungi</taxon>
        <taxon>Dikarya</taxon>
        <taxon>Ascomycota</taxon>
        <taxon>Saccharomycotina</taxon>
        <taxon>Pichiomycetes</taxon>
        <taxon>Debaryomycetaceae</taxon>
        <taxon>Debaryomyces</taxon>
    </lineage>
</organism>
<dbReference type="PANTHER" id="PTHR15459">
    <property type="entry name" value="POLYAMINE-MODULATED FACTOR 1"/>
    <property type="match status" value="1"/>
</dbReference>
<dbReference type="GO" id="GO:0005634">
    <property type="term" value="C:nucleus"/>
    <property type="evidence" value="ECO:0007669"/>
    <property type="project" value="UniProtKB-SubCell"/>
</dbReference>
<evidence type="ECO:0000256" key="2">
    <source>
        <dbReference type="ARBA" id="ARBA00022454"/>
    </source>
</evidence>
<feature type="coiled-coil region" evidence="10">
    <location>
        <begin position="90"/>
        <end position="117"/>
    </location>
</feature>
<name>Q6BV49_DEBHA</name>
<evidence type="ECO:0000256" key="8">
    <source>
        <dbReference type="ARBA" id="ARBA00023328"/>
    </source>
</evidence>
<dbReference type="GeneID" id="2900308"/>
<evidence type="ECO:0000256" key="10">
    <source>
        <dbReference type="SAM" id="Coils"/>
    </source>
</evidence>
<evidence type="ECO:0000256" key="6">
    <source>
        <dbReference type="ARBA" id="ARBA00023242"/>
    </source>
</evidence>
<dbReference type="InterPro" id="IPR007128">
    <property type="entry name" value="PMF1/Nnf1"/>
</dbReference>
<evidence type="ECO:0000313" key="11">
    <source>
        <dbReference type="EMBL" id="CAG85971.2"/>
    </source>
</evidence>
<dbReference type="OrthoDB" id="18453at2759"/>
<dbReference type="AlphaFoldDB" id="Q6BV49"/>
<protein>
    <recommendedName>
        <fullName evidence="9">Kinetochore-associated protein</fullName>
    </recommendedName>
</protein>
<keyword evidence="12" id="KW-1185">Reference proteome</keyword>
<keyword evidence="3 9" id="KW-0132">Cell division</keyword>
<sequence>MSPICSNKKNDIKKMSSEIDRIRYERLKLVCKKALEQSIKKSLSIDQIKSCYPTIASTEDGQKSLEIARSQIIKFWHNNSTKEFDLIFKERNIETKLNELDEIIQKAQERKLEGKEAPIQVDRLSPSELIESSLSGTKKESIESLTMIYNQLCLDNMELYGQLNSLCEESETIKSDLKSSADLLSEDLKSLKDDDLRIRVDDLIATMGE</sequence>
<evidence type="ECO:0000256" key="5">
    <source>
        <dbReference type="ARBA" id="ARBA00022838"/>
    </source>
</evidence>
<dbReference type="InParanoid" id="Q6BV49"/>
<dbReference type="Proteomes" id="UP000000599">
    <property type="component" value="Chromosome C"/>
</dbReference>
<evidence type="ECO:0000256" key="4">
    <source>
        <dbReference type="ARBA" id="ARBA00022776"/>
    </source>
</evidence>
<keyword evidence="8 9" id="KW-0137">Centromere</keyword>
<keyword evidence="10" id="KW-0175">Coiled coil</keyword>
<dbReference type="PANTHER" id="PTHR15459:SF3">
    <property type="entry name" value="POLYAMINE-MODULATED FACTOR 1"/>
    <property type="match status" value="1"/>
</dbReference>
<dbReference type="STRING" id="284592.Q6BV49"/>
<evidence type="ECO:0000313" key="12">
    <source>
        <dbReference type="Proteomes" id="UP000000599"/>
    </source>
</evidence>